<keyword evidence="7" id="KW-1133">Transmembrane helix</keyword>
<sequence length="920" mass="104941">MSSQSSFRVPLSDLLKPDIHNFNLFGFLQLFLLCCFILVLIVLLIDHADYLLQTWPVRNLHRVTSQSLLWARFRRQLSGRELEDAIQHAYFKYTKQGKPFAIKADLDNWMLMLPLESMKEWCNLPADHLSFMNYVENASAIGYHTNADCQTHINAILAYNQKKHTDHVHSLVLTDAEEFLPSFFEWTKFNPIEVVSNVLMHYATSLVLGPKFSRDPILMQHITAHVLGIEEVINEFARWPRILFPLLWRLSPVHRKFRSNISVVRKKVVPEIKRRVQLLRLGESTGEDMSMLTIFLKQALKEGLLSMSGNTKTEKNDIESLFMKTLFHIYEVWGPITPLLSAMFVRCMANPEYVDALREEVSGSLESHGGWSSNFLAHTPKLESFMRESLLSVSRRLNKPLRIESLDMNLPKGTCIGIPTKCVHGDPRNYPDPTTFDGYRFYDADSNTCTARASTASEKFLAFSYGTGLCPGRFIGVKVSEILLAKVLLDFDMRFTSKDQEFPSYVLMENTWSWLDTNLTAYISRHCYYIGGRAEWKAEGGGWKARRAPLNIVTLEADVKEARPGQLNASEILVIRMQAFVPKSRRPRFTLSLRIIDMINVPLVVGTAYVKWQLPSSASADHNGHTEKALLHDHRASWDYEKLTVVRLTVDRNQMLQDCDLQLDIFQEFTEGNRADRVPLGNIKLNLSEYVDKTESDEGITRRYLMQNSKINATVKVGIAITQIEGDSNFTAPPLKPATVFSGIAGVMSTEHGELNNDGHIPSVNNRGREYSDLQDMYRSTLAAAWATLPDELPPDQLIENIFAGGDGFPQNHSRPKANDEDEVHDNNSLSDAGSHRTIRDSKNSPDHIPRIKDLFTTHSRSDSRHSDFSFGAVGKERNETGAFERSGGKRRKRKTLTEFDYREDLRSWEITWAKEDPQR</sequence>
<keyword evidence="5" id="KW-0408">Iron</keyword>
<feature type="transmembrane region" description="Helical" evidence="7">
    <location>
        <begin position="21"/>
        <end position="45"/>
    </location>
</feature>
<dbReference type="GO" id="GO:0005506">
    <property type="term" value="F:iron ion binding"/>
    <property type="evidence" value="ECO:0007669"/>
    <property type="project" value="InterPro"/>
</dbReference>
<protein>
    <recommendedName>
        <fullName evidence="8">C2 NT-type domain-containing protein</fullName>
    </recommendedName>
</protein>
<comment type="caution">
    <text evidence="9">The sequence shown here is derived from an EMBL/GenBank/DDBJ whole genome shotgun (WGS) entry which is preliminary data.</text>
</comment>
<evidence type="ECO:0000256" key="1">
    <source>
        <dbReference type="ARBA" id="ARBA00001971"/>
    </source>
</evidence>
<dbReference type="AlphaFoldDB" id="A0A178ETN2"/>
<dbReference type="EMBL" id="LHPM01000018">
    <property type="protein sequence ID" value="OAL63440.1"/>
    <property type="molecule type" value="Genomic_DNA"/>
</dbReference>
<evidence type="ECO:0000313" key="10">
    <source>
        <dbReference type="Proteomes" id="UP000243015"/>
    </source>
</evidence>
<dbReference type="InterPro" id="IPR036396">
    <property type="entry name" value="Cyt_P450_sf"/>
</dbReference>
<dbReference type="Pfam" id="PF10358">
    <property type="entry name" value="NT-C2"/>
    <property type="match status" value="1"/>
</dbReference>
<keyword evidence="7" id="KW-0812">Transmembrane</keyword>
<feature type="region of interest" description="Disordered" evidence="6">
    <location>
        <begin position="855"/>
        <end position="874"/>
    </location>
</feature>
<comment type="cofactor">
    <cofactor evidence="1">
        <name>heme</name>
        <dbReference type="ChEBI" id="CHEBI:30413"/>
    </cofactor>
</comment>
<proteinExistence type="inferred from homology"/>
<feature type="compositionally biased region" description="Basic and acidic residues" evidence="6">
    <location>
        <begin position="834"/>
        <end position="850"/>
    </location>
</feature>
<dbReference type="VEuPathDB" id="FungiDB:TERG_00466"/>
<feature type="domain" description="C2 NT-type" evidence="8">
    <location>
        <begin position="579"/>
        <end position="723"/>
    </location>
</feature>
<dbReference type="InterPro" id="IPR001128">
    <property type="entry name" value="Cyt_P450"/>
</dbReference>
<evidence type="ECO:0000256" key="4">
    <source>
        <dbReference type="ARBA" id="ARBA00023002"/>
    </source>
</evidence>
<name>A0A178ETN2_TRIRU</name>
<evidence type="ECO:0000256" key="3">
    <source>
        <dbReference type="ARBA" id="ARBA00022723"/>
    </source>
</evidence>
<comment type="similarity">
    <text evidence="2">Belongs to the cytochrome P450 family.</text>
</comment>
<reference evidence="9 10" key="1">
    <citation type="submission" date="2016-05" db="EMBL/GenBank/DDBJ databases">
        <title>Genome sequencing of Trichophyton rubrum CMCC(F)T1i isolated from hair.</title>
        <authorList>
            <person name="Zhan P."/>
            <person name="Tao Y."/>
            <person name="Liu W."/>
        </authorList>
    </citation>
    <scope>NUCLEOTIDE SEQUENCE [LARGE SCALE GENOMIC DNA]</scope>
    <source>
        <strain evidence="10">CMCC(F)T1i</strain>
    </source>
</reference>
<dbReference type="Proteomes" id="UP000243015">
    <property type="component" value="Unassembled WGS sequence"/>
</dbReference>
<dbReference type="Pfam" id="PF00067">
    <property type="entry name" value="p450"/>
    <property type="match status" value="1"/>
</dbReference>
<dbReference type="SUPFAM" id="SSF48264">
    <property type="entry name" value="Cytochrome P450"/>
    <property type="match status" value="1"/>
</dbReference>
<dbReference type="InterPro" id="IPR019448">
    <property type="entry name" value="NT-C2"/>
</dbReference>
<dbReference type="PROSITE" id="PS51840">
    <property type="entry name" value="C2_NT"/>
    <property type="match status" value="1"/>
</dbReference>
<keyword evidence="3" id="KW-0479">Metal-binding</keyword>
<evidence type="ECO:0000313" key="9">
    <source>
        <dbReference type="EMBL" id="OAL63440.1"/>
    </source>
</evidence>
<feature type="compositionally biased region" description="Basic and acidic residues" evidence="6">
    <location>
        <begin position="855"/>
        <end position="868"/>
    </location>
</feature>
<dbReference type="VEuPathDB" id="FungiDB:TERG_00465"/>
<evidence type="ECO:0000256" key="2">
    <source>
        <dbReference type="ARBA" id="ARBA00010617"/>
    </source>
</evidence>
<dbReference type="CDD" id="cd11041">
    <property type="entry name" value="CYP503A1-like"/>
    <property type="match status" value="1"/>
</dbReference>
<feature type="region of interest" description="Disordered" evidence="6">
    <location>
        <begin position="801"/>
        <end position="850"/>
    </location>
</feature>
<dbReference type="GO" id="GO:0004497">
    <property type="term" value="F:monooxygenase activity"/>
    <property type="evidence" value="ECO:0007669"/>
    <property type="project" value="InterPro"/>
</dbReference>
<evidence type="ECO:0000256" key="5">
    <source>
        <dbReference type="ARBA" id="ARBA00023004"/>
    </source>
</evidence>
<keyword evidence="4" id="KW-0560">Oxidoreductase</keyword>
<dbReference type="GO" id="GO:0016705">
    <property type="term" value="F:oxidoreductase activity, acting on paired donors, with incorporation or reduction of molecular oxygen"/>
    <property type="evidence" value="ECO:0007669"/>
    <property type="project" value="InterPro"/>
</dbReference>
<evidence type="ECO:0000256" key="7">
    <source>
        <dbReference type="SAM" id="Phobius"/>
    </source>
</evidence>
<organism evidence="9 10">
    <name type="scientific">Trichophyton rubrum</name>
    <name type="common">Athlete's foot fungus</name>
    <name type="synonym">Epidermophyton rubrum</name>
    <dbReference type="NCBI Taxonomy" id="5551"/>
    <lineage>
        <taxon>Eukaryota</taxon>
        <taxon>Fungi</taxon>
        <taxon>Dikarya</taxon>
        <taxon>Ascomycota</taxon>
        <taxon>Pezizomycotina</taxon>
        <taxon>Eurotiomycetes</taxon>
        <taxon>Eurotiomycetidae</taxon>
        <taxon>Onygenales</taxon>
        <taxon>Arthrodermataceae</taxon>
        <taxon>Trichophyton</taxon>
    </lineage>
</organism>
<dbReference type="GO" id="GO:0020037">
    <property type="term" value="F:heme binding"/>
    <property type="evidence" value="ECO:0007669"/>
    <property type="project" value="InterPro"/>
</dbReference>
<evidence type="ECO:0000256" key="6">
    <source>
        <dbReference type="SAM" id="MobiDB-lite"/>
    </source>
</evidence>
<dbReference type="PANTHER" id="PTHR46206">
    <property type="entry name" value="CYTOCHROME P450"/>
    <property type="match status" value="1"/>
</dbReference>
<dbReference type="Gene3D" id="1.10.630.10">
    <property type="entry name" value="Cytochrome P450"/>
    <property type="match status" value="1"/>
</dbReference>
<accession>A0A178ETN2</accession>
<evidence type="ECO:0000259" key="8">
    <source>
        <dbReference type="PROSITE" id="PS51840"/>
    </source>
</evidence>
<keyword evidence="7" id="KW-0472">Membrane</keyword>
<gene>
    <name evidence="9" type="ORF">A7C99_5834</name>
</gene>